<name>A0AAP2DJ78_9BACT</name>
<feature type="binding site" evidence="9">
    <location>
        <position position="22"/>
    </location>
    <ligand>
        <name>Zn(2+)</name>
        <dbReference type="ChEBI" id="CHEBI:29105"/>
    </ligand>
</feature>
<dbReference type="GO" id="GO:0008725">
    <property type="term" value="F:DNA-3-methyladenine glycosylase activity"/>
    <property type="evidence" value="ECO:0007669"/>
    <property type="project" value="UniProtKB-EC"/>
</dbReference>
<evidence type="ECO:0000256" key="3">
    <source>
        <dbReference type="ARBA" id="ARBA00022801"/>
    </source>
</evidence>
<evidence type="ECO:0000256" key="1">
    <source>
        <dbReference type="ARBA" id="ARBA00022723"/>
    </source>
</evidence>
<dbReference type="RefSeq" id="WP_254163156.1">
    <property type="nucleotide sequence ID" value="NZ_JAHESF010000008.1"/>
</dbReference>
<protein>
    <recommendedName>
        <fullName evidence="8">DNA-3-methyladenine glycosylase I</fullName>
        <ecNumber evidence="8">3.2.2.20</ecNumber>
    </recommendedName>
</protein>
<feature type="binding site" evidence="9">
    <location>
        <position position="180"/>
    </location>
    <ligand>
        <name>Zn(2+)</name>
        <dbReference type="ChEBI" id="CHEBI:29105"/>
    </ligand>
</feature>
<dbReference type="InterPro" id="IPR011257">
    <property type="entry name" value="DNA_glycosylase"/>
</dbReference>
<feature type="binding site" evidence="9">
    <location>
        <position position="9"/>
    </location>
    <ligand>
        <name>Zn(2+)</name>
        <dbReference type="ChEBI" id="CHEBI:29105"/>
    </ligand>
</feature>
<accession>A0AAP2DJ78</accession>
<evidence type="ECO:0000256" key="9">
    <source>
        <dbReference type="PIRSR" id="PIRSR604597-1"/>
    </source>
</evidence>
<dbReference type="Gene3D" id="1.10.340.30">
    <property type="entry name" value="Hypothetical protein, domain 2"/>
    <property type="match status" value="1"/>
</dbReference>
<evidence type="ECO:0000313" key="10">
    <source>
        <dbReference type="EMBL" id="MBT1697286.1"/>
    </source>
</evidence>
<evidence type="ECO:0000256" key="5">
    <source>
        <dbReference type="ARBA" id="ARBA00023204"/>
    </source>
</evidence>
<evidence type="ECO:0000256" key="2">
    <source>
        <dbReference type="ARBA" id="ARBA00022763"/>
    </source>
</evidence>
<dbReference type="InterPro" id="IPR004597">
    <property type="entry name" value="Tag"/>
</dbReference>
<dbReference type="FunFam" id="1.10.340.30:FF:000009">
    <property type="entry name" value="DNA-3-methyladenine glycosylase I"/>
    <property type="match status" value="1"/>
</dbReference>
<dbReference type="SUPFAM" id="SSF48150">
    <property type="entry name" value="DNA-glycosylase"/>
    <property type="match status" value="1"/>
</dbReference>
<keyword evidence="4 9" id="KW-0862">Zinc</keyword>
<comment type="catalytic activity">
    <reaction evidence="6">
        <text>Hydrolysis of alkylated DNA, releasing 3-methyladenine.</text>
        <dbReference type="EC" id="3.2.2.20"/>
    </reaction>
</comment>
<dbReference type="GO" id="GO:0006284">
    <property type="term" value="P:base-excision repair"/>
    <property type="evidence" value="ECO:0007669"/>
    <property type="project" value="InterPro"/>
</dbReference>
<dbReference type="InterPro" id="IPR005019">
    <property type="entry name" value="Adenine_glyco"/>
</dbReference>
<keyword evidence="3" id="KW-0378">Hydrolase</keyword>
<evidence type="ECO:0000313" key="11">
    <source>
        <dbReference type="Proteomes" id="UP001319200"/>
    </source>
</evidence>
<gene>
    <name evidence="10" type="ORF">KK083_10390</name>
</gene>
<comment type="caution">
    <text evidence="10">The sequence shown here is derived from an EMBL/GenBank/DDBJ whole genome shotgun (WGS) entry which is preliminary data.</text>
</comment>
<dbReference type="PANTHER" id="PTHR31116:SF29">
    <property type="entry name" value="DNA GLYCOSYLASE SUPERFAMILY PROTEIN"/>
    <property type="match status" value="1"/>
</dbReference>
<evidence type="ECO:0000256" key="8">
    <source>
        <dbReference type="ARBA" id="ARBA00066766"/>
    </source>
</evidence>
<dbReference type="EC" id="3.2.2.20" evidence="8"/>
<reference evidence="10 11" key="1">
    <citation type="submission" date="2021-05" db="EMBL/GenBank/DDBJ databases">
        <title>A Polyphasic approach of four new species of the genus Ohtaekwangia: Ohtaekwangia histidinii sp. nov., Ohtaekwangia cretensis sp. nov., Ohtaekwangia indiensis sp. nov., Ohtaekwangia reichenbachii sp. nov. from diverse environment.</title>
        <authorList>
            <person name="Octaviana S."/>
        </authorList>
    </citation>
    <scope>NUCLEOTIDE SEQUENCE [LARGE SCALE GENOMIC DNA]</scope>
    <source>
        <strain evidence="10 11">PWU4</strain>
    </source>
</reference>
<dbReference type="AlphaFoldDB" id="A0AAP2DJ78"/>
<organism evidence="10 11">
    <name type="scientific">Chryseosolibacter histidini</name>
    <dbReference type="NCBI Taxonomy" id="2782349"/>
    <lineage>
        <taxon>Bacteria</taxon>
        <taxon>Pseudomonadati</taxon>
        <taxon>Bacteroidota</taxon>
        <taxon>Cytophagia</taxon>
        <taxon>Cytophagales</taxon>
        <taxon>Chryseotaleaceae</taxon>
        <taxon>Chryseosolibacter</taxon>
    </lineage>
</organism>
<dbReference type="PANTHER" id="PTHR31116">
    <property type="entry name" value="OS04G0501200 PROTEIN"/>
    <property type="match status" value="1"/>
</dbReference>
<dbReference type="EMBL" id="JAHESF010000008">
    <property type="protein sequence ID" value="MBT1697286.1"/>
    <property type="molecule type" value="Genomic_DNA"/>
</dbReference>
<dbReference type="Proteomes" id="UP001319200">
    <property type="component" value="Unassembled WGS sequence"/>
</dbReference>
<comment type="function">
    <text evidence="7">Hydrolysis of the deoxyribose N-glycosidic bond to excise 3-methyladenine from the damaged DNA polymer formed by alkylation lesions.</text>
</comment>
<keyword evidence="11" id="KW-1185">Reference proteome</keyword>
<dbReference type="GO" id="GO:0046872">
    <property type="term" value="F:metal ion binding"/>
    <property type="evidence" value="ECO:0007669"/>
    <property type="project" value="UniProtKB-KW"/>
</dbReference>
<keyword evidence="2" id="KW-0227">DNA damage</keyword>
<proteinExistence type="predicted"/>
<dbReference type="Pfam" id="PF03352">
    <property type="entry name" value="Adenine_glyco"/>
    <property type="match status" value="1"/>
</dbReference>
<feature type="binding site" evidence="9">
    <location>
        <position position="184"/>
    </location>
    <ligand>
        <name>Zn(2+)</name>
        <dbReference type="ChEBI" id="CHEBI:29105"/>
    </ligand>
</feature>
<dbReference type="NCBIfam" id="TIGR00624">
    <property type="entry name" value="tag"/>
    <property type="match status" value="1"/>
</dbReference>
<evidence type="ECO:0000256" key="4">
    <source>
        <dbReference type="ARBA" id="ARBA00022833"/>
    </source>
</evidence>
<evidence type="ECO:0000256" key="7">
    <source>
        <dbReference type="ARBA" id="ARBA00057608"/>
    </source>
</evidence>
<keyword evidence="5" id="KW-0234">DNA repair</keyword>
<keyword evidence="1 9" id="KW-0479">Metal-binding</keyword>
<evidence type="ECO:0000256" key="6">
    <source>
        <dbReference type="ARBA" id="ARBA00052558"/>
    </source>
</evidence>
<sequence>MAGHEKVRCGWCLKFDEYVRYHDEEWGVPVHDDRVHFEFLVLEGAQAGLSWSTILKKREGYRKAFADFDPVKVARFTEAKIEKILLDPGIVRNRLKVYGAVNNAKRFLEVQKEFGSFDKYIWQFVGNKPIVNRRKTLSEIPPTTPESDALSKDLIKRGFKFVGSTVIYAHMQACGLVNDHLVDCWRYSKSRQ</sequence>